<protein>
    <recommendedName>
        <fullName evidence="3">BCS1 N-terminal domain-containing protein</fullName>
    </recommendedName>
</protein>
<feature type="transmembrane region" description="Helical" evidence="2">
    <location>
        <begin position="36"/>
        <end position="57"/>
    </location>
</feature>
<proteinExistence type="predicted"/>
<dbReference type="SUPFAM" id="SSF52540">
    <property type="entry name" value="P-loop containing nucleoside triphosphate hydrolases"/>
    <property type="match status" value="1"/>
</dbReference>
<dbReference type="InterPro" id="IPR003959">
    <property type="entry name" value="ATPase_AAA_core"/>
</dbReference>
<dbReference type="VEuPathDB" id="FungiDB:PNEJI1_003781"/>
<dbReference type="GO" id="GO:0016887">
    <property type="term" value="F:ATP hydrolysis activity"/>
    <property type="evidence" value="ECO:0007669"/>
    <property type="project" value="InterPro"/>
</dbReference>
<dbReference type="GO" id="GO:0031966">
    <property type="term" value="C:mitochondrial membrane"/>
    <property type="evidence" value="ECO:0007669"/>
    <property type="project" value="UniProtKB-SubCell"/>
</dbReference>
<gene>
    <name evidence="4" type="ORF">PNEJI1_003781</name>
</gene>
<dbReference type="Gene3D" id="3.40.50.300">
    <property type="entry name" value="P-loop containing nucleotide triphosphate hydrolases"/>
    <property type="match status" value="1"/>
</dbReference>
<name>L0P9M9_PNEJI</name>
<dbReference type="Pfam" id="PF08740">
    <property type="entry name" value="BCS1_N"/>
    <property type="match status" value="1"/>
</dbReference>
<dbReference type="PANTHER" id="PTHR23070">
    <property type="entry name" value="BCS1 AAA-TYPE ATPASE"/>
    <property type="match status" value="1"/>
</dbReference>
<dbReference type="AlphaFoldDB" id="L0P9M9"/>
<dbReference type="Proteomes" id="UP000010422">
    <property type="component" value="Unassembled WGS sequence"/>
</dbReference>
<dbReference type="GO" id="GO:0005524">
    <property type="term" value="F:ATP binding"/>
    <property type="evidence" value="ECO:0007669"/>
    <property type="project" value="InterPro"/>
</dbReference>
<comment type="caution">
    <text evidence="4">The sequence shown here is derived from an EMBL/GenBank/DDBJ whole genome shotgun (WGS) entry which is preliminary data.</text>
</comment>
<keyword evidence="2" id="KW-0472">Membrane</keyword>
<reference evidence="4 5" key="1">
    <citation type="journal article" date="2012" name="MBio">
        <title>De novo assembly of the Pneumocystis jirovecii genome from a single bronchoalveolar lavage fluid specimen from a patient.</title>
        <authorList>
            <person name="Cisse O.H."/>
            <person name="Pagni M."/>
            <person name="Hauser P.M."/>
        </authorList>
    </citation>
    <scope>NUCLEOTIDE SEQUENCE [LARGE SCALE GENOMIC DNA]</scope>
    <source>
        <strain evidence="4 5">SE8</strain>
    </source>
</reference>
<keyword evidence="2" id="KW-1133">Transmembrane helix</keyword>
<dbReference type="SMART" id="SM01024">
    <property type="entry name" value="BCS1_N"/>
    <property type="match status" value="1"/>
</dbReference>
<dbReference type="FunCoup" id="L0P9M9">
    <property type="interactions" value="103"/>
</dbReference>
<evidence type="ECO:0000313" key="4">
    <source>
        <dbReference type="EMBL" id="CCJ28330.1"/>
    </source>
</evidence>
<evidence type="ECO:0000259" key="3">
    <source>
        <dbReference type="SMART" id="SM01024"/>
    </source>
</evidence>
<evidence type="ECO:0000256" key="2">
    <source>
        <dbReference type="SAM" id="Phobius"/>
    </source>
</evidence>
<evidence type="ECO:0000313" key="5">
    <source>
        <dbReference type="Proteomes" id="UP000010422"/>
    </source>
</evidence>
<evidence type="ECO:0000256" key="1">
    <source>
        <dbReference type="ARBA" id="ARBA00004325"/>
    </source>
</evidence>
<dbReference type="Pfam" id="PF00004">
    <property type="entry name" value="AAA"/>
    <property type="match status" value="1"/>
</dbReference>
<dbReference type="EMBL" id="CAKM01000059">
    <property type="protein sequence ID" value="CCJ28330.1"/>
    <property type="molecule type" value="Genomic_DNA"/>
</dbReference>
<dbReference type="STRING" id="1209962.L0P9M9"/>
<dbReference type="InterPro" id="IPR050747">
    <property type="entry name" value="Mitochondrial_chaperone_BCS1"/>
</dbReference>
<dbReference type="InterPro" id="IPR014851">
    <property type="entry name" value="BCS1_N"/>
</dbReference>
<comment type="subcellular location">
    <subcellularLocation>
        <location evidence="1">Mitochondrion membrane</location>
    </subcellularLocation>
</comment>
<feature type="domain" description="BCS1 N-terminal" evidence="3">
    <location>
        <begin position="44"/>
        <end position="214"/>
    </location>
</feature>
<keyword evidence="2" id="KW-0812">Transmembrane</keyword>
<dbReference type="InParanoid" id="L0P9M9"/>
<accession>L0P9M9</accession>
<organism evidence="5">
    <name type="scientific">Pneumocystis jirovecii</name>
    <name type="common">Human pneumocystis pneumonia agent</name>
    <dbReference type="NCBI Taxonomy" id="42068"/>
    <lineage>
        <taxon>Eukaryota</taxon>
        <taxon>Fungi</taxon>
        <taxon>Dikarya</taxon>
        <taxon>Ascomycota</taxon>
        <taxon>Taphrinomycotina</taxon>
        <taxon>Pneumocystomycetes</taxon>
        <taxon>Pneumocystaceae</taxon>
        <taxon>Pneumocystis</taxon>
    </lineage>
</organism>
<sequence length="302" mass="34311">MELAESQGNSTLTVEESAVLNDKKNVISHIFHGNEFFTAGLGLMGLGTGLAFFRYGAIRSADLIKRYMTVSLEIPSKDKSYLWILHWISSQKFSRNLHQLAVETKYKQHENGSLSTSFSLVPGPGKHYFRYNNIWIQFDRQKDGKMIDLSTGSPWETITLTTLSRDRKIFNELLYEAQNFAMKMREGKTVIYMSWGPEWRPFGQPRRRRMLESVILDKGIPYRRGYLFHGPPGNGKTSFIQSIAGELEYNICLLNLSEKGLTDDRLLPILNHLSLGFTVPEYTSTIAGIGNISALQIDSTNI</sequence>
<dbReference type="InterPro" id="IPR027417">
    <property type="entry name" value="P-loop_NTPase"/>
</dbReference>